<dbReference type="OrthoDB" id="200660at2759"/>
<feature type="compositionally biased region" description="Polar residues" evidence="6">
    <location>
        <begin position="1"/>
        <end position="21"/>
    </location>
</feature>
<dbReference type="Gene3D" id="1.25.10.10">
    <property type="entry name" value="Leucine-rich Repeat Variant"/>
    <property type="match status" value="1"/>
</dbReference>
<comment type="subcellular location">
    <subcellularLocation>
        <location evidence="1">Nucleus</location>
    </subcellularLocation>
</comment>
<dbReference type="GO" id="GO:0007064">
    <property type="term" value="P:mitotic sister chromatid cohesion"/>
    <property type="evidence" value="ECO:0007669"/>
    <property type="project" value="InterPro"/>
</dbReference>
<keyword evidence="2" id="KW-0132">Cell division</keyword>
<dbReference type="GeneID" id="40318848"/>
<dbReference type="PANTHER" id="PTHR12663">
    <property type="entry name" value="ANDROGEN INDUCED INHIBITOR OF PROLIFERATION AS3 / PDS5-RELATED"/>
    <property type="match status" value="1"/>
</dbReference>
<proteinExistence type="predicted"/>
<dbReference type="GO" id="GO:0000785">
    <property type="term" value="C:chromatin"/>
    <property type="evidence" value="ECO:0007669"/>
    <property type="project" value="TreeGrafter"/>
</dbReference>
<keyword evidence="3" id="KW-0498">Mitosis</keyword>
<dbReference type="AlphaFoldDB" id="A0A422PEW8"/>
<name>A0A422PEW8_9TRYP</name>
<evidence type="ECO:0000313" key="8">
    <source>
        <dbReference type="Proteomes" id="UP000284403"/>
    </source>
</evidence>
<dbReference type="InterPro" id="IPR016024">
    <property type="entry name" value="ARM-type_fold"/>
</dbReference>
<evidence type="ECO:0000256" key="1">
    <source>
        <dbReference type="ARBA" id="ARBA00004123"/>
    </source>
</evidence>
<organism evidence="7 8">
    <name type="scientific">Trypanosoma conorhini</name>
    <dbReference type="NCBI Taxonomy" id="83891"/>
    <lineage>
        <taxon>Eukaryota</taxon>
        <taxon>Discoba</taxon>
        <taxon>Euglenozoa</taxon>
        <taxon>Kinetoplastea</taxon>
        <taxon>Metakinetoplastina</taxon>
        <taxon>Trypanosomatida</taxon>
        <taxon>Trypanosomatidae</taxon>
        <taxon>Trypanosoma</taxon>
    </lineage>
</organism>
<dbReference type="GO" id="GO:0051301">
    <property type="term" value="P:cell division"/>
    <property type="evidence" value="ECO:0007669"/>
    <property type="project" value="UniProtKB-KW"/>
</dbReference>
<keyword evidence="5" id="KW-0131">Cell cycle</keyword>
<dbReference type="InterPro" id="IPR011989">
    <property type="entry name" value="ARM-like"/>
</dbReference>
<evidence type="ECO:0000256" key="2">
    <source>
        <dbReference type="ARBA" id="ARBA00022618"/>
    </source>
</evidence>
<accession>A0A422PEW8</accession>
<dbReference type="PANTHER" id="PTHR12663:SF0">
    <property type="entry name" value="PRECOCIOUS DISSOCIATION OF SISTERS 5, ISOFORM A"/>
    <property type="match status" value="1"/>
</dbReference>
<keyword evidence="4" id="KW-0539">Nucleus</keyword>
<evidence type="ECO:0000256" key="5">
    <source>
        <dbReference type="ARBA" id="ARBA00023306"/>
    </source>
</evidence>
<evidence type="ECO:0000256" key="4">
    <source>
        <dbReference type="ARBA" id="ARBA00023242"/>
    </source>
</evidence>
<dbReference type="SUPFAM" id="SSF48371">
    <property type="entry name" value="ARM repeat"/>
    <property type="match status" value="1"/>
</dbReference>
<dbReference type="InterPro" id="IPR039776">
    <property type="entry name" value="Pds5"/>
</dbReference>
<comment type="caution">
    <text evidence="7">The sequence shown here is derived from an EMBL/GenBank/DDBJ whole genome shotgun (WGS) entry which is preliminary data.</text>
</comment>
<keyword evidence="8" id="KW-1185">Reference proteome</keyword>
<protein>
    <submittedName>
        <fullName evidence="7">Uncharacterized protein</fullName>
    </submittedName>
</protein>
<feature type="region of interest" description="Disordered" evidence="6">
    <location>
        <begin position="1"/>
        <end position="41"/>
    </location>
</feature>
<dbReference type="EMBL" id="MKKU01000299">
    <property type="protein sequence ID" value="RNF16256.1"/>
    <property type="molecule type" value="Genomic_DNA"/>
</dbReference>
<evidence type="ECO:0000313" key="7">
    <source>
        <dbReference type="EMBL" id="RNF16256.1"/>
    </source>
</evidence>
<dbReference type="GO" id="GO:0006281">
    <property type="term" value="P:DNA repair"/>
    <property type="evidence" value="ECO:0007669"/>
    <property type="project" value="TreeGrafter"/>
</dbReference>
<dbReference type="Pfam" id="PF20168">
    <property type="entry name" value="PDS5"/>
    <property type="match status" value="1"/>
</dbReference>
<reference evidence="7 8" key="1">
    <citation type="journal article" date="2018" name="BMC Genomics">
        <title>Genomic comparison of Trypanosoma conorhini and Trypanosoma rangeli to Trypanosoma cruzi strains of high and low virulence.</title>
        <authorList>
            <person name="Bradwell K.R."/>
            <person name="Koparde V.N."/>
            <person name="Matveyev A.V."/>
            <person name="Serrano M.G."/>
            <person name="Alves J.M."/>
            <person name="Parikh H."/>
            <person name="Huang B."/>
            <person name="Lee V."/>
            <person name="Espinosa-Alvarez O."/>
            <person name="Ortiz P.A."/>
            <person name="Costa-Martins A.G."/>
            <person name="Teixeira M.M."/>
            <person name="Buck G.A."/>
        </authorList>
    </citation>
    <scope>NUCLEOTIDE SEQUENCE [LARGE SCALE GENOMIC DNA]</scope>
    <source>
        <strain evidence="7 8">025E</strain>
    </source>
</reference>
<gene>
    <name evidence="7" type="ORF">Tco025E_05237</name>
</gene>
<dbReference type="GO" id="GO:0005634">
    <property type="term" value="C:nucleus"/>
    <property type="evidence" value="ECO:0007669"/>
    <property type="project" value="UniProtKB-SubCell"/>
</dbReference>
<sequence length="888" mass="97224">MSSTATRRGRNSEGNRTTEPVVSSKRARREVPGESSDSVLSGTALHSKADAQLLAWLFECHRVLRAATPPFSISAAFIEELLNPRYLKSSLNGVRQMTGCLLSDLVRLGNKQESSAEGTFAALPFDASHADDVLSCLTFPFEQVARGETCLKTCEHFIERASVSHVFAYIIPHCRRPVQERLTCMFSSIHQAAGASPEKESPTNSDNAITAITAAEMGRVLVDILGATKSITPDEIAPLLAEITAASPTLLRRLESTRATVSTAGSKPVAGTTRKTGRTPGAIIAARVFLETLDVIHPAVAGYVLELVEQGMGEVAAADVTDEGLEEKRRGLRRVGRAMECLVALMELHVDLVGQLVPALLPYLEHENADIRLLFLRGFFMAFGAHEAASSTYRHAFLALLKRFNDPKHALRIEMAQLAASAIGDSTKVSASFAEERVRDLLPFVELHLVDPHALVRRAAVLAYADIVAAAPSLVTSARMEKTLGLRVADKNVKVRQAAVERLGGIYRALLFPWIPDAVMQCLNAEGGVSLLEASFESMLPPPSRVASGDASSAAFAQSSPTGRRSARASMALFDFEKENATQERSYADGFAKICSHLSPKSFNKLLTFAAKKAQLRLTILRLFQLRAEVRSKDLKSAEGQEMINNIHRLLNFLQTMTHAEKGEWDALFRAKDDKVSKAFLGCCAEGHLHYARERELLVKALKGRVEGHVLKFVQESLSRQMMLPVEVEHVNELFVRLRENLCGVCGDEGATVDAEVRCEVEGMLRALIVFARTAPSFLPRCAVPLVDMVELVCQSSNANIPTSWVVLLLNSVTEWARYASRVTVEEQERDRDNASVNTIAARKKGSFHGLGSIMFLQPRTTFAGRHIGDGRDRVQACRPLLHSPDEC</sequence>
<dbReference type="Proteomes" id="UP000284403">
    <property type="component" value="Unassembled WGS sequence"/>
</dbReference>
<dbReference type="RefSeq" id="XP_029227746.1">
    <property type="nucleotide sequence ID" value="XM_029372138.1"/>
</dbReference>
<evidence type="ECO:0000256" key="6">
    <source>
        <dbReference type="SAM" id="MobiDB-lite"/>
    </source>
</evidence>
<evidence type="ECO:0000256" key="3">
    <source>
        <dbReference type="ARBA" id="ARBA00022776"/>
    </source>
</evidence>